<name>A0ABP6ZQL6_9ACTN</name>
<dbReference type="GO" id="GO:0016787">
    <property type="term" value="F:hydrolase activity"/>
    <property type="evidence" value="ECO:0007669"/>
    <property type="project" value="UniProtKB-KW"/>
</dbReference>
<evidence type="ECO:0000313" key="4">
    <source>
        <dbReference type="Proteomes" id="UP001501074"/>
    </source>
</evidence>
<reference evidence="4" key="1">
    <citation type="journal article" date="2019" name="Int. J. Syst. Evol. Microbiol.">
        <title>The Global Catalogue of Microorganisms (GCM) 10K type strain sequencing project: providing services to taxonomists for standard genome sequencing and annotation.</title>
        <authorList>
            <consortium name="The Broad Institute Genomics Platform"/>
            <consortium name="The Broad Institute Genome Sequencing Center for Infectious Disease"/>
            <person name="Wu L."/>
            <person name="Ma J."/>
        </authorList>
    </citation>
    <scope>NUCLEOTIDE SEQUENCE [LARGE SCALE GENOMIC DNA]</scope>
    <source>
        <strain evidence="4">JCM 16902</strain>
    </source>
</reference>
<organism evidence="3 4">
    <name type="scientific">Kineosporia mesophila</name>
    <dbReference type="NCBI Taxonomy" id="566012"/>
    <lineage>
        <taxon>Bacteria</taxon>
        <taxon>Bacillati</taxon>
        <taxon>Actinomycetota</taxon>
        <taxon>Actinomycetes</taxon>
        <taxon>Kineosporiales</taxon>
        <taxon>Kineosporiaceae</taxon>
        <taxon>Kineosporia</taxon>
    </lineage>
</organism>
<protein>
    <submittedName>
        <fullName evidence="3">Carbon-nitrogen hydrolase family protein</fullName>
    </submittedName>
</protein>
<feature type="domain" description="CN hydrolase" evidence="2">
    <location>
        <begin position="20"/>
        <end position="261"/>
    </location>
</feature>
<proteinExistence type="inferred from homology"/>
<accession>A0ABP6ZQL6</accession>
<dbReference type="SUPFAM" id="SSF56317">
    <property type="entry name" value="Carbon-nitrogen hydrolase"/>
    <property type="match status" value="1"/>
</dbReference>
<dbReference type="EMBL" id="BAAAZO010000005">
    <property type="protein sequence ID" value="GAA3615217.1"/>
    <property type="molecule type" value="Genomic_DNA"/>
</dbReference>
<dbReference type="PANTHER" id="PTHR23088">
    <property type="entry name" value="NITRILASE-RELATED"/>
    <property type="match status" value="1"/>
</dbReference>
<evidence type="ECO:0000256" key="1">
    <source>
        <dbReference type="ARBA" id="ARBA00010613"/>
    </source>
</evidence>
<dbReference type="CDD" id="cd07197">
    <property type="entry name" value="nitrilase"/>
    <property type="match status" value="1"/>
</dbReference>
<comment type="caution">
    <text evidence="3">The sequence shown here is derived from an EMBL/GenBank/DDBJ whole genome shotgun (WGS) entry which is preliminary data.</text>
</comment>
<dbReference type="PANTHER" id="PTHR23088:SF27">
    <property type="entry name" value="DEAMINATED GLUTATHIONE AMIDASE"/>
    <property type="match status" value="1"/>
</dbReference>
<keyword evidence="3" id="KW-0378">Hydrolase</keyword>
<dbReference type="InterPro" id="IPR003010">
    <property type="entry name" value="C-N_Hydrolase"/>
</dbReference>
<evidence type="ECO:0000259" key="2">
    <source>
        <dbReference type="PROSITE" id="PS50263"/>
    </source>
</evidence>
<sequence>MSDAVSGGQAGPGDKEELSLRVAVGQAGWSADPLEVVGSAVRLVEAAAAQGARLLLLSELFLFGYDPAALLAAPAPENAVLPGDLRLEPLRSVCRSTGVDLLVGAVVPSGQERPRYANALLHVTAFGEISEPYRKMHVWQGETEVLAGGSAPVLLEIEGFRLGLGICYDAGFPEFARAYAQAGAHAVLFASAFAEGDERRRYDIYHAGRALESGIWVLVSNALGDIGEARFFGRSSIFTPTGEAVGVMGAEEGVLVATLDTATIEAVRSRLPYLADYRGPYVPRPDRAPVS</sequence>
<dbReference type="RefSeq" id="WP_231489337.1">
    <property type="nucleotide sequence ID" value="NZ_BAAAZO010000005.1"/>
</dbReference>
<comment type="similarity">
    <text evidence="1">Belongs to the carbon-nitrogen hydrolase superfamily. NIT1/NIT2 family.</text>
</comment>
<dbReference type="Pfam" id="PF00795">
    <property type="entry name" value="CN_hydrolase"/>
    <property type="match status" value="1"/>
</dbReference>
<gene>
    <name evidence="3" type="ORF">GCM10022223_34360</name>
</gene>
<evidence type="ECO:0000313" key="3">
    <source>
        <dbReference type="EMBL" id="GAA3615217.1"/>
    </source>
</evidence>
<dbReference type="Gene3D" id="3.60.110.10">
    <property type="entry name" value="Carbon-nitrogen hydrolase"/>
    <property type="match status" value="1"/>
</dbReference>
<dbReference type="PROSITE" id="PS50263">
    <property type="entry name" value="CN_HYDROLASE"/>
    <property type="match status" value="1"/>
</dbReference>
<dbReference type="InterPro" id="IPR036526">
    <property type="entry name" value="C-N_Hydrolase_sf"/>
</dbReference>
<keyword evidence="4" id="KW-1185">Reference proteome</keyword>
<dbReference type="Proteomes" id="UP001501074">
    <property type="component" value="Unassembled WGS sequence"/>
</dbReference>